<dbReference type="Proteomes" id="UP000887540">
    <property type="component" value="Unplaced"/>
</dbReference>
<dbReference type="WBParaSite" id="ACRNAN_scaffold9539.g24305.t1">
    <property type="protein sequence ID" value="ACRNAN_scaffold9539.g24305.t1"/>
    <property type="gene ID" value="ACRNAN_scaffold9539.g24305"/>
</dbReference>
<organism evidence="3 4">
    <name type="scientific">Acrobeloides nanus</name>
    <dbReference type="NCBI Taxonomy" id="290746"/>
    <lineage>
        <taxon>Eukaryota</taxon>
        <taxon>Metazoa</taxon>
        <taxon>Ecdysozoa</taxon>
        <taxon>Nematoda</taxon>
        <taxon>Chromadorea</taxon>
        <taxon>Rhabditida</taxon>
        <taxon>Tylenchina</taxon>
        <taxon>Cephalobomorpha</taxon>
        <taxon>Cephaloboidea</taxon>
        <taxon>Cephalobidae</taxon>
        <taxon>Acrobeloides</taxon>
    </lineage>
</organism>
<comment type="similarity">
    <text evidence="1">Belongs to the bacterial ribosomal protein bL21 family.</text>
</comment>
<name>A0A914ER09_9BILA</name>
<dbReference type="InterPro" id="IPR028909">
    <property type="entry name" value="bL21-like"/>
</dbReference>
<reference evidence="4" key="1">
    <citation type="submission" date="2022-11" db="UniProtKB">
        <authorList>
            <consortium name="WormBaseParasite"/>
        </authorList>
    </citation>
    <scope>IDENTIFICATION</scope>
</reference>
<evidence type="ECO:0000313" key="4">
    <source>
        <dbReference type="WBParaSite" id="ACRNAN_scaffold9539.g24305.t1"/>
    </source>
</evidence>
<dbReference type="PANTHER" id="PTHR21349:SF0">
    <property type="entry name" value="LARGE RIBOSOMAL SUBUNIT PROTEIN BL21M"/>
    <property type="match status" value="1"/>
</dbReference>
<protein>
    <recommendedName>
        <fullName evidence="2">Large ribosomal subunit protein bL21m</fullName>
    </recommendedName>
</protein>
<dbReference type="Pfam" id="PF00829">
    <property type="entry name" value="Ribosomal_L21p"/>
    <property type="match status" value="1"/>
</dbReference>
<evidence type="ECO:0000256" key="2">
    <source>
        <dbReference type="ARBA" id="ARBA00044129"/>
    </source>
</evidence>
<evidence type="ECO:0000256" key="1">
    <source>
        <dbReference type="ARBA" id="ARBA00008563"/>
    </source>
</evidence>
<dbReference type="PANTHER" id="PTHR21349">
    <property type="entry name" value="50S RIBOSOMAL PROTEIN L21"/>
    <property type="match status" value="1"/>
</dbReference>
<dbReference type="InterPro" id="IPR036164">
    <property type="entry name" value="bL21-like_sf"/>
</dbReference>
<accession>A0A914ER09</accession>
<keyword evidence="3" id="KW-1185">Reference proteome</keyword>
<sequence length="177" mass="20351">MFTRTLVARSCFIRPLSAFRSIRSESVKKIFEPELEKPSTSERKNLVISRIAERVSDQRNRLFAIIYINRRQFKVSQDDIIHIHHNVPLDIGDKIKLEKVLMVGGKDFSIFGRPLLNPEHVTVHATVIEKTVSSPEVDYTHISGKQIQKLDWLSHELTVLRINEILVDKAVLGKNNS</sequence>
<dbReference type="GO" id="GO:0003735">
    <property type="term" value="F:structural constituent of ribosome"/>
    <property type="evidence" value="ECO:0007669"/>
    <property type="project" value="TreeGrafter"/>
</dbReference>
<dbReference type="AlphaFoldDB" id="A0A914ER09"/>
<dbReference type="GO" id="GO:0005762">
    <property type="term" value="C:mitochondrial large ribosomal subunit"/>
    <property type="evidence" value="ECO:0007669"/>
    <property type="project" value="TreeGrafter"/>
</dbReference>
<proteinExistence type="inferred from homology"/>
<dbReference type="SUPFAM" id="SSF141091">
    <property type="entry name" value="L21p-like"/>
    <property type="match status" value="1"/>
</dbReference>
<evidence type="ECO:0000313" key="3">
    <source>
        <dbReference type="Proteomes" id="UP000887540"/>
    </source>
</evidence>